<dbReference type="EMBL" id="JAXOVC010000002">
    <property type="protein sequence ID" value="KAK4505892.1"/>
    <property type="molecule type" value="Genomic_DNA"/>
</dbReference>
<organism evidence="9 10">
    <name type="scientific">Zasmidium cellare</name>
    <name type="common">Wine cellar mold</name>
    <name type="synonym">Racodium cellare</name>
    <dbReference type="NCBI Taxonomy" id="395010"/>
    <lineage>
        <taxon>Eukaryota</taxon>
        <taxon>Fungi</taxon>
        <taxon>Dikarya</taxon>
        <taxon>Ascomycota</taxon>
        <taxon>Pezizomycotina</taxon>
        <taxon>Dothideomycetes</taxon>
        <taxon>Dothideomycetidae</taxon>
        <taxon>Mycosphaerellales</taxon>
        <taxon>Mycosphaerellaceae</taxon>
        <taxon>Zasmidium</taxon>
    </lineage>
</organism>
<feature type="domain" description="Gamma tubulin complex component C-terminal" evidence="7">
    <location>
        <begin position="499"/>
        <end position="864"/>
    </location>
</feature>
<dbReference type="PANTHER" id="PTHR19302:SF13">
    <property type="entry name" value="GAMMA-TUBULIN COMPLEX COMPONENT 2"/>
    <property type="match status" value="1"/>
</dbReference>
<comment type="caution">
    <text evidence="9">The sequence shown here is derived from an EMBL/GenBank/DDBJ whole genome shotgun (WGS) entry which is preliminary data.</text>
</comment>
<evidence type="ECO:0000256" key="4">
    <source>
        <dbReference type="ARBA" id="ARBA00023212"/>
    </source>
</evidence>
<evidence type="ECO:0000256" key="1">
    <source>
        <dbReference type="ARBA" id="ARBA00010337"/>
    </source>
</evidence>
<dbReference type="Proteomes" id="UP001305779">
    <property type="component" value="Unassembled WGS sequence"/>
</dbReference>
<sequence length="880" mass="98972">MASQPPSRASISDRRASAQQRQQKSRPTSAVEDNNRADSRSAFHSRVKSTTTETTKKDTLTREALIRRTFSPTKQQPERVNGRKSEDVERPLPREKPVARSEQDDGPATSWSPHASLLAPSSAPLASRISVPPIAAKAPLNIQPPRLDSLSLQAQEKAVIEDVLFVLMGFEGQYIRYVDAYDPLDEKSKLAGPQFWIQTGLDPSLRDLAHSMLKTATHYCAVEAFVEVQSREEMGTVNHALCAAMRKMLKDYMILIAQLEHQMLTKEDFTLHQLGLHTKATSHMMQQLYGVAHEVLKENSMLDNEDGADDSDDFENILESLKEGKDTAMPGKKVCKGGAVLRLLTRRLQSMAGDPAARQLLTLLLREASRPYMAMLNEWLHHGNVRDPHQEFLIKEQKSIRREGLEQDYTDEYWEKRYTIRQELVPPQLESLKDKVLLAGKYLNVVRECGGIENVSRDLDASTDIPHTFDDPRFVENVSGAYAFANRSLMTLLLTTHNLPARLRSLKHYFLLDRSDFFSYFLELTHLELKKPAKSINVGKLQSLLDIVIRHPGSVAAEDTFKEDVKVVMNDVGLTGWLMRVVNVQGMDADATSLSSYTPAAGGGDKNEKEISGYEGLTLDYAVPFPLSLVVSRVTLTRYQLLFRYLLSLRHLETMLTGSWTEHIKARAWNNKTKGDPTVARKIENWKRRAWCLRSRMLCFVQQLLYYCTSEVIEPNWLAFMSRLSHAGDEEEADGDSKMKRTVDELMQDHVDFLATCLKECMLTNSKLLRINSKVMSTCTMFANYTSSLSRYLASADPDLASPQGSTSSNKSGYDPAKLDKLFSILHQYEDHFSRHLKILLDALNFLAATETVVFLSLCARLSMANEGGPGGGPGPDAYG</sequence>
<dbReference type="InterPro" id="IPR041470">
    <property type="entry name" value="GCP_N"/>
</dbReference>
<keyword evidence="2 5" id="KW-0963">Cytoplasm</keyword>
<feature type="region of interest" description="Disordered" evidence="6">
    <location>
        <begin position="1"/>
        <end position="116"/>
    </location>
</feature>
<dbReference type="Pfam" id="PF04130">
    <property type="entry name" value="GCP_C_terminal"/>
    <property type="match status" value="1"/>
</dbReference>
<feature type="compositionally biased region" description="Basic and acidic residues" evidence="6">
    <location>
        <begin position="54"/>
        <end position="66"/>
    </location>
</feature>
<feature type="compositionally biased region" description="Basic and acidic residues" evidence="6">
    <location>
        <begin position="76"/>
        <end position="103"/>
    </location>
</feature>
<evidence type="ECO:0000313" key="9">
    <source>
        <dbReference type="EMBL" id="KAK4505892.1"/>
    </source>
</evidence>
<name>A0ABR0EW92_ZASCE</name>
<comment type="similarity">
    <text evidence="1 5">Belongs to the TUBGCP family.</text>
</comment>
<dbReference type="InterPro" id="IPR007259">
    <property type="entry name" value="GCP"/>
</dbReference>
<evidence type="ECO:0000256" key="3">
    <source>
        <dbReference type="ARBA" id="ARBA00022701"/>
    </source>
</evidence>
<keyword evidence="4 5" id="KW-0206">Cytoskeleton</keyword>
<dbReference type="Pfam" id="PF17681">
    <property type="entry name" value="GCP_N_terminal"/>
    <property type="match status" value="1"/>
</dbReference>
<evidence type="ECO:0000313" key="10">
    <source>
        <dbReference type="Proteomes" id="UP001305779"/>
    </source>
</evidence>
<evidence type="ECO:0000256" key="6">
    <source>
        <dbReference type="SAM" id="MobiDB-lite"/>
    </source>
</evidence>
<feature type="domain" description="Gamma tubulin complex component protein N-terminal" evidence="8">
    <location>
        <begin position="160"/>
        <end position="494"/>
    </location>
</feature>
<feature type="compositionally biased region" description="Low complexity" evidence="6">
    <location>
        <begin position="17"/>
        <end position="26"/>
    </location>
</feature>
<evidence type="ECO:0000256" key="2">
    <source>
        <dbReference type="ARBA" id="ARBA00022490"/>
    </source>
</evidence>
<proteinExistence type="inferred from homology"/>
<keyword evidence="3 5" id="KW-0493">Microtubule</keyword>
<accession>A0ABR0EW92</accession>
<protein>
    <recommendedName>
        <fullName evidence="5">Spindle pole body component</fullName>
    </recommendedName>
</protein>
<dbReference type="InterPro" id="IPR040457">
    <property type="entry name" value="GCP_C"/>
</dbReference>
<comment type="subcellular location">
    <subcellularLocation>
        <location evidence="5">Cytoplasm</location>
        <location evidence="5">Cytoskeleton</location>
        <location evidence="5">Microtubule organizing center</location>
    </subcellularLocation>
</comment>
<dbReference type="PANTHER" id="PTHR19302">
    <property type="entry name" value="GAMMA TUBULIN COMPLEX PROTEIN"/>
    <property type="match status" value="1"/>
</dbReference>
<dbReference type="InterPro" id="IPR042241">
    <property type="entry name" value="GCP_C_sf"/>
</dbReference>
<gene>
    <name evidence="9" type="ORF">PRZ48_003857</name>
</gene>
<dbReference type="Gene3D" id="1.20.120.1900">
    <property type="entry name" value="Gamma-tubulin complex, C-terminal domain"/>
    <property type="match status" value="1"/>
</dbReference>
<reference evidence="9 10" key="1">
    <citation type="journal article" date="2023" name="G3 (Bethesda)">
        <title>A chromosome-level genome assembly of Zasmidium syzygii isolated from banana leaves.</title>
        <authorList>
            <person name="van Westerhoven A.C."/>
            <person name="Mehrabi R."/>
            <person name="Talebi R."/>
            <person name="Steentjes M.B.F."/>
            <person name="Corcolon B."/>
            <person name="Chong P.A."/>
            <person name="Kema G.H.J."/>
            <person name="Seidl M.F."/>
        </authorList>
    </citation>
    <scope>NUCLEOTIDE SEQUENCE [LARGE SCALE GENOMIC DNA]</scope>
    <source>
        <strain evidence="9 10">P124</strain>
    </source>
</reference>
<evidence type="ECO:0000259" key="7">
    <source>
        <dbReference type="Pfam" id="PF04130"/>
    </source>
</evidence>
<evidence type="ECO:0000256" key="5">
    <source>
        <dbReference type="RuleBase" id="RU363050"/>
    </source>
</evidence>
<evidence type="ECO:0000259" key="8">
    <source>
        <dbReference type="Pfam" id="PF17681"/>
    </source>
</evidence>
<keyword evidence="10" id="KW-1185">Reference proteome</keyword>